<sequence length="145" mass="17155">MPVKKIGPFWLQPDPPSIVAAGSGHFGRGRMFLNYNRQMLKDFHREPKIVRGKRRLRKHPQYWRWLTGFRWSRESIRFGQAAHTRAPIFFPQGVKPCPRRPHDAITQPGRDGRQRRTGRPEIEHPAFSTKNLQHRTELCLKKSQR</sequence>
<organism evidence="2 3">
    <name type="scientific">Syntrophobacter fumaroxidans (strain DSM 10017 / MPOB)</name>
    <dbReference type="NCBI Taxonomy" id="335543"/>
    <lineage>
        <taxon>Bacteria</taxon>
        <taxon>Pseudomonadati</taxon>
        <taxon>Thermodesulfobacteriota</taxon>
        <taxon>Syntrophobacteria</taxon>
        <taxon>Syntrophobacterales</taxon>
        <taxon>Syntrophobacteraceae</taxon>
        <taxon>Syntrophobacter</taxon>
    </lineage>
</organism>
<evidence type="ECO:0000313" key="2">
    <source>
        <dbReference type="EMBL" id="ABK16751.1"/>
    </source>
</evidence>
<proteinExistence type="predicted"/>
<feature type="region of interest" description="Disordered" evidence="1">
    <location>
        <begin position="91"/>
        <end position="128"/>
    </location>
</feature>
<dbReference type="InParanoid" id="A0LH49"/>
<gene>
    <name evidence="2" type="ordered locus">Sfum_1057</name>
</gene>
<feature type="compositionally biased region" description="Basic and acidic residues" evidence="1">
    <location>
        <begin position="110"/>
        <end position="124"/>
    </location>
</feature>
<name>A0LH49_SYNFM</name>
<accession>A0LH49</accession>
<keyword evidence="3" id="KW-1185">Reference proteome</keyword>
<reference evidence="2 3" key="1">
    <citation type="submission" date="2006-10" db="EMBL/GenBank/DDBJ databases">
        <title>Complete sequence of Syntrophobacter fumaroxidans MPOB.</title>
        <authorList>
            <consortium name="US DOE Joint Genome Institute"/>
            <person name="Copeland A."/>
            <person name="Lucas S."/>
            <person name="Lapidus A."/>
            <person name="Barry K."/>
            <person name="Detter J.C."/>
            <person name="Glavina del Rio T."/>
            <person name="Hammon N."/>
            <person name="Israni S."/>
            <person name="Pitluck S."/>
            <person name="Goltsman E.G."/>
            <person name="Martinez M."/>
            <person name="Schmutz J."/>
            <person name="Larimer F."/>
            <person name="Land M."/>
            <person name="Hauser L."/>
            <person name="Kyrpides N."/>
            <person name="Kim E."/>
            <person name="Boone D.R."/>
            <person name="Brockman F."/>
            <person name="Culley D."/>
            <person name="Ferry J."/>
            <person name="Gunsalus R."/>
            <person name="McInerney M.J."/>
            <person name="Morrison M."/>
            <person name="Plugge C."/>
            <person name="Rohlin L."/>
            <person name="Scholten J."/>
            <person name="Sieber J."/>
            <person name="Stams A.J.M."/>
            <person name="Worm P."/>
            <person name="Henstra A.M."/>
            <person name="Richardson P."/>
        </authorList>
    </citation>
    <scope>NUCLEOTIDE SEQUENCE [LARGE SCALE GENOMIC DNA]</scope>
    <source>
        <strain evidence="3">DSM 10017 / MPOB</strain>
    </source>
</reference>
<dbReference type="KEGG" id="sfu:Sfum_1057"/>
<dbReference type="Proteomes" id="UP000001784">
    <property type="component" value="Chromosome"/>
</dbReference>
<evidence type="ECO:0000313" key="3">
    <source>
        <dbReference type="Proteomes" id="UP000001784"/>
    </source>
</evidence>
<dbReference type="EMBL" id="CP000478">
    <property type="protein sequence ID" value="ABK16751.1"/>
    <property type="molecule type" value="Genomic_DNA"/>
</dbReference>
<protein>
    <submittedName>
        <fullName evidence="2">Uncharacterized protein</fullName>
    </submittedName>
</protein>
<dbReference type="HOGENOM" id="CLU_1785931_0_0_7"/>
<dbReference type="AlphaFoldDB" id="A0LH49"/>
<evidence type="ECO:0000256" key="1">
    <source>
        <dbReference type="SAM" id="MobiDB-lite"/>
    </source>
</evidence>